<dbReference type="AlphaFoldDB" id="A0A633M6C7"/>
<reference evidence="2" key="1">
    <citation type="submission" date="2019-10" db="EMBL/GenBank/DDBJ databases">
        <authorList>
            <consortium name="PulseNet: The National Subtyping Network for Foodborne Disease Surveillance"/>
            <person name="Tarr C.L."/>
            <person name="Trees E."/>
            <person name="Katz L.S."/>
            <person name="Carleton-Romer H.A."/>
            <person name="Stroika S."/>
            <person name="Kucerova Z."/>
            <person name="Roache K.F."/>
            <person name="Sabol A.L."/>
            <person name="Besser J."/>
            <person name="Gerner-Smidt P."/>
        </authorList>
    </citation>
    <scope>NUCLEOTIDE SEQUENCE</scope>
    <source>
        <strain evidence="2">PNUSAS106605</strain>
    </source>
</reference>
<gene>
    <name evidence="2" type="ORF">GC667_03005</name>
</gene>
<protein>
    <submittedName>
        <fullName evidence="2">Uncharacterized protein</fullName>
    </submittedName>
</protein>
<keyword evidence="1" id="KW-0472">Membrane</keyword>
<comment type="caution">
    <text evidence="2">The sequence shown here is derived from an EMBL/GenBank/DDBJ whole genome shotgun (WGS) entry which is preliminary data.</text>
</comment>
<evidence type="ECO:0000256" key="1">
    <source>
        <dbReference type="SAM" id="Phobius"/>
    </source>
</evidence>
<accession>A0A633M6C7</accession>
<organism evidence="2">
    <name type="scientific">Salmonella enterica</name>
    <name type="common">Salmonella choleraesuis</name>
    <dbReference type="NCBI Taxonomy" id="28901"/>
    <lineage>
        <taxon>Bacteria</taxon>
        <taxon>Pseudomonadati</taxon>
        <taxon>Pseudomonadota</taxon>
        <taxon>Gammaproteobacteria</taxon>
        <taxon>Enterobacterales</taxon>
        <taxon>Enterobacteriaceae</taxon>
        <taxon>Salmonella</taxon>
    </lineage>
</organism>
<keyword evidence="1" id="KW-1133">Transmembrane helix</keyword>
<name>A0A633M6C7_SALER</name>
<dbReference type="EMBL" id="AAMHAS010000001">
    <property type="protein sequence ID" value="EDH2858150.1"/>
    <property type="molecule type" value="Genomic_DNA"/>
</dbReference>
<sequence length="84" mass="9921">MNLFLDRSHQEKNFFRKTVHTVHWVFLSLIFSMLSGEWLVNSEHFTVHFCRFAGKKRPAIAGQVRLFRYGVIAFWQPVGVAFFS</sequence>
<evidence type="ECO:0000313" key="2">
    <source>
        <dbReference type="EMBL" id="EDH2858150.1"/>
    </source>
</evidence>
<proteinExistence type="predicted"/>
<keyword evidence="1" id="KW-0812">Transmembrane</keyword>
<feature type="transmembrane region" description="Helical" evidence="1">
    <location>
        <begin position="21"/>
        <end position="40"/>
    </location>
</feature>